<sequence length="289" mass="32804">MPPIKLYYCNIKNFGDQLNRDIFSHYGYDVEHTLPNEAQVSAIGSILEKLSYNFNGLILGSGFMFESSSNCFPSASIIGVRGHLTRKRVFASQAVTLGDPGLLAPNCYAESEKQYDLGLVPHYVDALDERLISLSKAEFKNVLLIDVTRNPKEVIADITRCEAIASSSLHGLIIADAFGIPSIWMQLSNKVSGKGFKFKDYYSVFGETPNCLTGNEIISIKQVKQNTRKRSSKIYRIKEELDLMFHNLNYLLEKHQDMMQNNFLYRYHYCKGKLDSIISRTISKRDTKI</sequence>
<keyword evidence="2" id="KW-0808">Transferase</keyword>
<reference evidence="3" key="1">
    <citation type="submission" date="2016-10" db="EMBL/GenBank/DDBJ databases">
        <title>Comparative genomics uncovers the prolific and rare metabolic potential of the cyanobacterial genus Moorea.</title>
        <authorList>
            <person name="Leao T."/>
            <person name="Castelao G."/>
            <person name="Korobeynikov A."/>
            <person name="Monroe E.A."/>
            <person name="Podell S."/>
            <person name="Glukhov E."/>
            <person name="Allen E."/>
            <person name="Gerwick W.H."/>
            <person name="Gerwick L."/>
        </authorList>
    </citation>
    <scope>NUCLEOTIDE SEQUENCE [LARGE SCALE GENOMIC DNA]</scope>
    <source>
        <strain evidence="3">JHB</strain>
    </source>
</reference>
<evidence type="ECO:0000259" key="1">
    <source>
        <dbReference type="Pfam" id="PF04230"/>
    </source>
</evidence>
<organism evidence="2 3">
    <name type="scientific">Moorena producens (strain JHB)</name>
    <dbReference type="NCBI Taxonomy" id="1454205"/>
    <lineage>
        <taxon>Bacteria</taxon>
        <taxon>Bacillati</taxon>
        <taxon>Cyanobacteriota</taxon>
        <taxon>Cyanophyceae</taxon>
        <taxon>Coleofasciculales</taxon>
        <taxon>Coleofasciculaceae</taxon>
        <taxon>Moorena</taxon>
    </lineage>
</organism>
<gene>
    <name evidence="2" type="ORF">BJP36_32465</name>
</gene>
<evidence type="ECO:0000313" key="3">
    <source>
        <dbReference type="Proteomes" id="UP000176944"/>
    </source>
</evidence>
<dbReference type="EMBL" id="CP017708">
    <property type="protein sequence ID" value="AOY83939.1"/>
    <property type="molecule type" value="Genomic_DNA"/>
</dbReference>
<protein>
    <submittedName>
        <fullName evidence="2">Polysaccharide pyruvyl transferase family protein</fullName>
    </submittedName>
</protein>
<proteinExistence type="predicted"/>
<dbReference type="GO" id="GO:0016740">
    <property type="term" value="F:transferase activity"/>
    <property type="evidence" value="ECO:0007669"/>
    <property type="project" value="UniProtKB-KW"/>
</dbReference>
<dbReference type="Pfam" id="PF04230">
    <property type="entry name" value="PS_pyruv_trans"/>
    <property type="match status" value="1"/>
</dbReference>
<accession>A0A1D9G8G4</accession>
<name>A0A1D9G8G4_MOOP1</name>
<dbReference type="Proteomes" id="UP000176944">
    <property type="component" value="Chromosome"/>
</dbReference>
<evidence type="ECO:0000313" key="2">
    <source>
        <dbReference type="EMBL" id="AOY83939.1"/>
    </source>
</evidence>
<dbReference type="InterPro" id="IPR007345">
    <property type="entry name" value="Polysacch_pyruvyl_Trfase"/>
</dbReference>
<feature type="domain" description="Polysaccharide pyruvyl transferase" evidence="1">
    <location>
        <begin position="70"/>
        <end position="185"/>
    </location>
</feature>
<dbReference type="AlphaFoldDB" id="A0A1D9G8G4"/>